<sequence>MSFLSQLFGAVTKCLCGGIKEEPLPSGHGSDVYLPPSVPHKPPVSQQPAPVYPPSQQPQYHPQQPQQQQQQGQGQQHPEGKKHKKHHDQYAQGHNGQGQSGQGQSAPHSPPQAPSHPASPPPSRPWSPGRPDPNQVNQHNAHYVDLRARANAAGDEMARSFEEAHQAYERGDGARAKELSNKGKAAQQEMERLNEQASEWIFRENNTDSQPGEVDLHGLYVKEAIRYTDKSIQEAQARGDTKIRFITGKGLHSSGGVAKLKPAIEELMQKHGLTAELDEHNAGVLIVNLDGQRSGNGRELRADDITRGLERKDDGCTIM</sequence>
<feature type="compositionally biased region" description="Low complexity" evidence="1">
    <location>
        <begin position="57"/>
        <end position="77"/>
    </location>
</feature>
<dbReference type="InterPro" id="IPR053020">
    <property type="entry name" value="Smr_domain_protein"/>
</dbReference>
<dbReference type="PANTHER" id="PTHR47417">
    <property type="entry name" value="SMR DOMAIN-CONTAINING PROTEIN YPL199C"/>
    <property type="match status" value="1"/>
</dbReference>
<feature type="domain" description="Smr" evidence="2">
    <location>
        <begin position="214"/>
        <end position="290"/>
    </location>
</feature>
<dbReference type="SUPFAM" id="SSF160443">
    <property type="entry name" value="SMR domain-like"/>
    <property type="match status" value="1"/>
</dbReference>
<reference evidence="3 4" key="1">
    <citation type="submission" date="2016-10" db="EMBL/GenBank/DDBJ databases">
        <title>Genome sequence of the basidiomycete white-rot fungus Trametes pubescens.</title>
        <authorList>
            <person name="Makela M.R."/>
            <person name="Granchi Z."/>
            <person name="Peng M."/>
            <person name="De Vries R.P."/>
            <person name="Grigoriev I."/>
            <person name="Riley R."/>
            <person name="Hilden K."/>
        </authorList>
    </citation>
    <scope>NUCLEOTIDE SEQUENCE [LARGE SCALE GENOMIC DNA]</scope>
    <source>
        <strain evidence="3 4">FBCC735</strain>
    </source>
</reference>
<feature type="compositionally biased region" description="Pro residues" evidence="1">
    <location>
        <begin position="108"/>
        <end position="131"/>
    </location>
</feature>
<dbReference type="AlphaFoldDB" id="A0A1M2VNX8"/>
<dbReference type="Pfam" id="PF01713">
    <property type="entry name" value="Smr"/>
    <property type="match status" value="1"/>
</dbReference>
<dbReference type="PROSITE" id="PS50828">
    <property type="entry name" value="SMR"/>
    <property type="match status" value="1"/>
</dbReference>
<dbReference type="EMBL" id="MNAD01000957">
    <property type="protein sequence ID" value="OJT09278.1"/>
    <property type="molecule type" value="Genomic_DNA"/>
</dbReference>
<dbReference type="SMART" id="SM01162">
    <property type="entry name" value="DUF1771"/>
    <property type="match status" value="1"/>
</dbReference>
<dbReference type="InterPro" id="IPR002625">
    <property type="entry name" value="Smr_dom"/>
</dbReference>
<protein>
    <submittedName>
        <fullName evidence="3">Smr domain-containing protein</fullName>
    </submittedName>
</protein>
<dbReference type="OMA" id="EDECVIM"/>
<proteinExistence type="predicted"/>
<dbReference type="Gene3D" id="3.30.1370.110">
    <property type="match status" value="1"/>
</dbReference>
<gene>
    <name evidence="3" type="ORF">TRAPUB_14275</name>
</gene>
<evidence type="ECO:0000313" key="4">
    <source>
        <dbReference type="Proteomes" id="UP000184267"/>
    </source>
</evidence>
<dbReference type="OrthoDB" id="3231855at2759"/>
<dbReference type="PANTHER" id="PTHR47417:SF1">
    <property type="entry name" value="SMR DOMAIN-CONTAINING PROTEIN YPL199C"/>
    <property type="match status" value="1"/>
</dbReference>
<dbReference type="STRING" id="154538.A0A1M2VNX8"/>
<evidence type="ECO:0000259" key="2">
    <source>
        <dbReference type="PROSITE" id="PS50828"/>
    </source>
</evidence>
<evidence type="ECO:0000256" key="1">
    <source>
        <dbReference type="SAM" id="MobiDB-lite"/>
    </source>
</evidence>
<keyword evidence="4" id="KW-1185">Reference proteome</keyword>
<evidence type="ECO:0000313" key="3">
    <source>
        <dbReference type="EMBL" id="OJT09278.1"/>
    </source>
</evidence>
<dbReference type="InterPro" id="IPR036063">
    <property type="entry name" value="Smr_dom_sf"/>
</dbReference>
<organism evidence="3 4">
    <name type="scientific">Trametes pubescens</name>
    <name type="common">White-rot fungus</name>
    <dbReference type="NCBI Taxonomy" id="154538"/>
    <lineage>
        <taxon>Eukaryota</taxon>
        <taxon>Fungi</taxon>
        <taxon>Dikarya</taxon>
        <taxon>Basidiomycota</taxon>
        <taxon>Agaricomycotina</taxon>
        <taxon>Agaricomycetes</taxon>
        <taxon>Polyporales</taxon>
        <taxon>Polyporaceae</taxon>
        <taxon>Trametes</taxon>
    </lineage>
</organism>
<dbReference type="Pfam" id="PF08590">
    <property type="entry name" value="DUF1771"/>
    <property type="match status" value="1"/>
</dbReference>
<dbReference type="SMART" id="SM00463">
    <property type="entry name" value="SMR"/>
    <property type="match status" value="1"/>
</dbReference>
<accession>A0A1M2VNX8</accession>
<feature type="region of interest" description="Disordered" evidence="1">
    <location>
        <begin position="23"/>
        <end position="137"/>
    </location>
</feature>
<dbReference type="Proteomes" id="UP000184267">
    <property type="component" value="Unassembled WGS sequence"/>
</dbReference>
<comment type="caution">
    <text evidence="3">The sequence shown here is derived from an EMBL/GenBank/DDBJ whole genome shotgun (WGS) entry which is preliminary data.</text>
</comment>
<dbReference type="InterPro" id="IPR013899">
    <property type="entry name" value="DUF1771"/>
</dbReference>
<name>A0A1M2VNX8_TRAPU</name>